<proteinExistence type="predicted"/>
<reference evidence="1" key="1">
    <citation type="submission" date="2021-03" db="EMBL/GenBank/DDBJ databases">
        <title>Antimicrobial resistance genes in bacteria isolated from Japanese honey, and their potential for conferring macrolide and lincosamide resistance in the American foulbrood pathogen Paenibacillus larvae.</title>
        <authorList>
            <person name="Okamoto M."/>
            <person name="Kumagai M."/>
            <person name="Kanamori H."/>
            <person name="Takamatsu D."/>
        </authorList>
    </citation>
    <scope>NUCLEOTIDE SEQUENCE</scope>
    <source>
        <strain evidence="1">J27TS8</strain>
    </source>
</reference>
<dbReference type="RefSeq" id="WP_095306497.1">
    <property type="nucleotide sequence ID" value="NZ_BORC01000001.1"/>
</dbReference>
<gene>
    <name evidence="1" type="ORF">J27TS8_07890</name>
</gene>
<organism evidence="1 2">
    <name type="scientific">Robertmurraya siralis</name>
    <dbReference type="NCBI Taxonomy" id="77777"/>
    <lineage>
        <taxon>Bacteria</taxon>
        <taxon>Bacillati</taxon>
        <taxon>Bacillota</taxon>
        <taxon>Bacilli</taxon>
        <taxon>Bacillales</taxon>
        <taxon>Bacillaceae</taxon>
        <taxon>Robertmurraya</taxon>
    </lineage>
</organism>
<name>A0A919WFJ5_9BACI</name>
<evidence type="ECO:0000313" key="2">
    <source>
        <dbReference type="Proteomes" id="UP000682111"/>
    </source>
</evidence>
<dbReference type="AlphaFoldDB" id="A0A919WFJ5"/>
<dbReference type="Proteomes" id="UP000682111">
    <property type="component" value="Unassembled WGS sequence"/>
</dbReference>
<accession>A0A919WFJ5</accession>
<sequence>MRYSAIDFNTIERALSYTIEALELEQNEELQFPALEELVNAKEELKRALSYSLSRINGY</sequence>
<evidence type="ECO:0000313" key="1">
    <source>
        <dbReference type="EMBL" id="GIN60796.1"/>
    </source>
</evidence>
<protein>
    <submittedName>
        <fullName evidence="1">Uncharacterized protein</fullName>
    </submittedName>
</protein>
<comment type="caution">
    <text evidence="1">The sequence shown here is derived from an EMBL/GenBank/DDBJ whole genome shotgun (WGS) entry which is preliminary data.</text>
</comment>
<keyword evidence="2" id="KW-1185">Reference proteome</keyword>
<dbReference type="EMBL" id="BORC01000001">
    <property type="protein sequence ID" value="GIN60796.1"/>
    <property type="molecule type" value="Genomic_DNA"/>
</dbReference>